<evidence type="ECO:0000256" key="3">
    <source>
        <dbReference type="ARBA" id="ARBA00023163"/>
    </source>
</evidence>
<dbReference type="STRING" id="913774.A0A0C3HEA8"/>
<dbReference type="PANTHER" id="PTHR47424:SF3">
    <property type="entry name" value="REGULATORY PROTEIN GAL4"/>
    <property type="match status" value="1"/>
</dbReference>
<dbReference type="InterPro" id="IPR051127">
    <property type="entry name" value="Fungal_SecMet_Regulators"/>
</dbReference>
<dbReference type="GO" id="GO:0000435">
    <property type="term" value="P:positive regulation of transcription from RNA polymerase II promoter by galactose"/>
    <property type="evidence" value="ECO:0007669"/>
    <property type="project" value="TreeGrafter"/>
</dbReference>
<evidence type="ECO:0000313" key="7">
    <source>
        <dbReference type="Proteomes" id="UP000054321"/>
    </source>
</evidence>
<feature type="non-terminal residue" evidence="6">
    <location>
        <position position="1"/>
    </location>
</feature>
<dbReference type="CDD" id="cd12148">
    <property type="entry name" value="fungal_TF_MHR"/>
    <property type="match status" value="1"/>
</dbReference>
<feature type="domain" description="Xylanolytic transcriptional activator regulatory" evidence="5">
    <location>
        <begin position="173"/>
        <end position="252"/>
    </location>
</feature>
<keyword evidence="3" id="KW-0804">Transcription</keyword>
<sequence>FAGELKAAIDARYGLPSGGRSNLTPMMDAPLFGLLPRHHTTDNNIYDVDNVLPPRKHADQLIDIYWRYIQPLEPFLEKERFTDSYHALFDGRSLNTDERIFISSLNAIFALSTQIQECMEPGQREQASNAFFHRAWALIRPETILWEPGSLEIVQCLLLLGRYLQCTNNPHQTWMAIGSAVRIAQSLGLHVPNITPHPPPPSPMNERLLRRQLWQCCVYMDRCISWAFGKASMVSSTVSSATLDLPPNYDGDSQNADTSATCFMKTLELYEIANHVMLSQVSACSNTTNRLGLPRLYENGDYFGTAVQLDNCIGKWEKELPQLLKHDGFQVDVDDTLHRQRVMLRLRFLHARIFLFRPMLARICLAQSETATNSSIDQGLGDRVLQNSAFLCVEGAQKMINLIHEYHKPVGPVAVIPWWSRIFYLHIASTILIAAMLRADIFTPIISQSWSKAMSTLQAHEHLGPFVQQCVTTFQMLSCKIMETHHASGGQFPSLEGYSSTYFQEVFQDMGLEPDNFLFGREDMAWLSNFDAAQ</sequence>
<proteinExistence type="predicted"/>
<evidence type="ECO:0000259" key="5">
    <source>
        <dbReference type="SMART" id="SM00906"/>
    </source>
</evidence>
<dbReference type="Proteomes" id="UP000054321">
    <property type="component" value="Unassembled WGS sequence"/>
</dbReference>
<dbReference type="Pfam" id="PF04082">
    <property type="entry name" value="Fungal_trans"/>
    <property type="match status" value="1"/>
</dbReference>
<reference evidence="6 7" key="1">
    <citation type="submission" date="2014-04" db="EMBL/GenBank/DDBJ databases">
        <authorList>
            <consortium name="DOE Joint Genome Institute"/>
            <person name="Kuo A."/>
            <person name="Martino E."/>
            <person name="Perotto S."/>
            <person name="Kohler A."/>
            <person name="Nagy L.G."/>
            <person name="Floudas D."/>
            <person name="Copeland A."/>
            <person name="Barry K.W."/>
            <person name="Cichocki N."/>
            <person name="Veneault-Fourrey C."/>
            <person name="LaButti K."/>
            <person name="Lindquist E.A."/>
            <person name="Lipzen A."/>
            <person name="Lundell T."/>
            <person name="Morin E."/>
            <person name="Murat C."/>
            <person name="Sun H."/>
            <person name="Tunlid A."/>
            <person name="Henrissat B."/>
            <person name="Grigoriev I.V."/>
            <person name="Hibbett D.S."/>
            <person name="Martin F."/>
            <person name="Nordberg H.P."/>
            <person name="Cantor M.N."/>
            <person name="Hua S.X."/>
        </authorList>
    </citation>
    <scope>NUCLEOTIDE SEQUENCE [LARGE SCALE GENOMIC DNA]</scope>
    <source>
        <strain evidence="6 7">Zn</strain>
    </source>
</reference>
<dbReference type="InterPro" id="IPR007219">
    <property type="entry name" value="XnlR_reg_dom"/>
</dbReference>
<dbReference type="GO" id="GO:0005634">
    <property type="term" value="C:nucleus"/>
    <property type="evidence" value="ECO:0007669"/>
    <property type="project" value="TreeGrafter"/>
</dbReference>
<dbReference type="EMBL" id="KN832877">
    <property type="protein sequence ID" value="KIN00607.1"/>
    <property type="molecule type" value="Genomic_DNA"/>
</dbReference>
<dbReference type="GO" id="GO:0008270">
    <property type="term" value="F:zinc ion binding"/>
    <property type="evidence" value="ECO:0007669"/>
    <property type="project" value="InterPro"/>
</dbReference>
<keyword evidence="4" id="KW-0539">Nucleus</keyword>
<evidence type="ECO:0000256" key="2">
    <source>
        <dbReference type="ARBA" id="ARBA00023125"/>
    </source>
</evidence>
<dbReference type="SMART" id="SM00906">
    <property type="entry name" value="Fungal_trans"/>
    <property type="match status" value="1"/>
</dbReference>
<dbReference type="PANTHER" id="PTHR47424">
    <property type="entry name" value="REGULATORY PROTEIN GAL4"/>
    <property type="match status" value="1"/>
</dbReference>
<dbReference type="HOGENOM" id="CLU_008511_3_1_1"/>
<reference evidence="7" key="2">
    <citation type="submission" date="2015-01" db="EMBL/GenBank/DDBJ databases">
        <title>Evolutionary Origins and Diversification of the Mycorrhizal Mutualists.</title>
        <authorList>
            <consortium name="DOE Joint Genome Institute"/>
            <consortium name="Mycorrhizal Genomics Consortium"/>
            <person name="Kohler A."/>
            <person name="Kuo A."/>
            <person name="Nagy L.G."/>
            <person name="Floudas D."/>
            <person name="Copeland A."/>
            <person name="Barry K.W."/>
            <person name="Cichocki N."/>
            <person name="Veneault-Fourrey C."/>
            <person name="LaButti K."/>
            <person name="Lindquist E.A."/>
            <person name="Lipzen A."/>
            <person name="Lundell T."/>
            <person name="Morin E."/>
            <person name="Murat C."/>
            <person name="Riley R."/>
            <person name="Ohm R."/>
            <person name="Sun H."/>
            <person name="Tunlid A."/>
            <person name="Henrissat B."/>
            <person name="Grigoriev I.V."/>
            <person name="Hibbett D.S."/>
            <person name="Martin F."/>
        </authorList>
    </citation>
    <scope>NUCLEOTIDE SEQUENCE [LARGE SCALE GENOMIC DNA]</scope>
    <source>
        <strain evidence="7">Zn</strain>
    </source>
</reference>
<organism evidence="6 7">
    <name type="scientific">Oidiodendron maius (strain Zn)</name>
    <dbReference type="NCBI Taxonomy" id="913774"/>
    <lineage>
        <taxon>Eukaryota</taxon>
        <taxon>Fungi</taxon>
        <taxon>Dikarya</taxon>
        <taxon>Ascomycota</taxon>
        <taxon>Pezizomycotina</taxon>
        <taxon>Leotiomycetes</taxon>
        <taxon>Leotiomycetes incertae sedis</taxon>
        <taxon>Myxotrichaceae</taxon>
        <taxon>Oidiodendron</taxon>
    </lineage>
</organism>
<gene>
    <name evidence="6" type="ORF">OIDMADRAFT_124063</name>
</gene>
<dbReference type="OrthoDB" id="424974at2759"/>
<dbReference type="AlphaFoldDB" id="A0A0C3HEA8"/>
<keyword evidence="2" id="KW-0238">DNA-binding</keyword>
<name>A0A0C3HEA8_OIDMZ</name>
<keyword evidence="1" id="KW-0805">Transcription regulation</keyword>
<dbReference type="GO" id="GO:0000981">
    <property type="term" value="F:DNA-binding transcription factor activity, RNA polymerase II-specific"/>
    <property type="evidence" value="ECO:0007669"/>
    <property type="project" value="TreeGrafter"/>
</dbReference>
<accession>A0A0C3HEA8</accession>
<evidence type="ECO:0000313" key="6">
    <source>
        <dbReference type="EMBL" id="KIN00607.1"/>
    </source>
</evidence>
<evidence type="ECO:0000256" key="4">
    <source>
        <dbReference type="ARBA" id="ARBA00023242"/>
    </source>
</evidence>
<dbReference type="InParanoid" id="A0A0C3HEA8"/>
<dbReference type="GO" id="GO:0000978">
    <property type="term" value="F:RNA polymerase II cis-regulatory region sequence-specific DNA binding"/>
    <property type="evidence" value="ECO:0007669"/>
    <property type="project" value="TreeGrafter"/>
</dbReference>
<dbReference type="GO" id="GO:0006351">
    <property type="term" value="P:DNA-templated transcription"/>
    <property type="evidence" value="ECO:0007669"/>
    <property type="project" value="InterPro"/>
</dbReference>
<evidence type="ECO:0000256" key="1">
    <source>
        <dbReference type="ARBA" id="ARBA00023015"/>
    </source>
</evidence>
<keyword evidence="7" id="KW-1185">Reference proteome</keyword>
<protein>
    <recommendedName>
        <fullName evidence="5">Xylanolytic transcriptional activator regulatory domain-containing protein</fullName>
    </recommendedName>
</protein>